<comment type="subcellular location">
    <subcellularLocation>
        <location evidence="1">Cell membrane</location>
        <topology evidence="1">Multi-pass membrane protein</topology>
    </subcellularLocation>
</comment>
<feature type="transmembrane region" description="Helical" evidence="6">
    <location>
        <begin position="340"/>
        <end position="362"/>
    </location>
</feature>
<geneLocation type="plasmid" evidence="7">
    <name>pZL1</name>
</geneLocation>
<feature type="transmembrane region" description="Helical" evidence="6">
    <location>
        <begin position="135"/>
        <end position="161"/>
    </location>
</feature>
<keyword evidence="5 6" id="KW-0472">Membrane</keyword>
<accession>W0FTZ9</accession>
<dbReference type="InterPro" id="IPR011701">
    <property type="entry name" value="MFS"/>
</dbReference>
<dbReference type="AlphaFoldDB" id="W0FTZ9"/>
<dbReference type="RefSeq" id="WP_024128011.1">
    <property type="nucleotide sequence ID" value="NC_023316.1"/>
</dbReference>
<dbReference type="EMBL" id="KF501372">
    <property type="protein sequence ID" value="AHF46285.1"/>
    <property type="molecule type" value="Genomic_DNA"/>
</dbReference>
<dbReference type="GO" id="GO:0022857">
    <property type="term" value="F:transmembrane transporter activity"/>
    <property type="evidence" value="ECO:0007669"/>
    <property type="project" value="InterPro"/>
</dbReference>
<feature type="transmembrane region" description="Helical" evidence="6">
    <location>
        <begin position="313"/>
        <end position="334"/>
    </location>
</feature>
<evidence type="ECO:0000256" key="4">
    <source>
        <dbReference type="ARBA" id="ARBA00022989"/>
    </source>
</evidence>
<dbReference type="CDD" id="cd06173">
    <property type="entry name" value="MFS_MefA_like"/>
    <property type="match status" value="1"/>
</dbReference>
<feature type="transmembrane region" description="Helical" evidence="6">
    <location>
        <begin position="204"/>
        <end position="223"/>
    </location>
</feature>
<evidence type="ECO:0000256" key="5">
    <source>
        <dbReference type="ARBA" id="ARBA00023136"/>
    </source>
</evidence>
<gene>
    <name evidence="7" type="ORF">pZL1.120</name>
</gene>
<keyword evidence="2" id="KW-1003">Cell membrane</keyword>
<evidence type="ECO:0000256" key="3">
    <source>
        <dbReference type="ARBA" id="ARBA00022692"/>
    </source>
</evidence>
<dbReference type="PANTHER" id="PTHR23513:SF11">
    <property type="entry name" value="STAPHYLOFERRIN A TRANSPORTER"/>
    <property type="match status" value="1"/>
</dbReference>
<reference evidence="7" key="1">
    <citation type="submission" date="2013-08" db="EMBL/GenBank/DDBJ databases">
        <title>Two distinct conjugal transfer systems on Streptomyces plasmid pZL1.</title>
        <authorList>
            <person name="Zhao L."/>
            <person name="Zhong L."/>
            <person name="Qin Z."/>
        </authorList>
    </citation>
    <scope>NUCLEOTIDE SEQUENCE</scope>
    <source>
        <strain evidence="7">14R-10</strain>
        <plasmid evidence="7">pZL1</plasmid>
    </source>
</reference>
<dbReference type="Gene3D" id="1.20.1250.20">
    <property type="entry name" value="MFS general substrate transporter like domains"/>
    <property type="match status" value="1"/>
</dbReference>
<proteinExistence type="predicted"/>
<dbReference type="Pfam" id="PF07690">
    <property type="entry name" value="MFS_1"/>
    <property type="match status" value="1"/>
</dbReference>
<dbReference type="GO" id="GO:0005886">
    <property type="term" value="C:plasma membrane"/>
    <property type="evidence" value="ECO:0007669"/>
    <property type="project" value="UniProtKB-SubCell"/>
</dbReference>
<protein>
    <submittedName>
        <fullName evidence="7">MFS superfamily transporter</fullName>
    </submittedName>
</protein>
<evidence type="ECO:0000256" key="1">
    <source>
        <dbReference type="ARBA" id="ARBA00004651"/>
    </source>
</evidence>
<sequence>MFSARSWILRKARLHDRNPAGPVPRISWAARVREAGAPLAIRPYRLHFTARLLSWTGSAVAPIGLAFAVLKIGGGPGALGAVLAASVVPQILLLLVGGVVADRLPRHRVMVWSNVVCAAAEAAAVLLLLSGTARVWHLVAMSAVCGAAGAFFTPAAGGIVVEVVPAELRHAANALLKIGQNTVKVAGPALGGVLVAVVGPGWALGWDALTFAASALLFSRISLKAKNVKVRTGLTADLREGWDDFRSRRWLWVMVCQAAVIVPVWLVGYQLLGPVYGQRVLGGAAPWGVVVSGFTAGLVAGAALALMWRPRRVGLVVCAGTGSMAVPLAAMAAAVPLPVLAAATALAGSGLAVSMTVWASLVQERIPADRLGRTLSYSTLGQILPVPFGYLLAGPASQVFGLRTTLAAGALVIAAAAVVPLAIAQVRELCLAPVVAKEGDGPAVPARAER</sequence>
<feature type="transmembrane region" description="Helical" evidence="6">
    <location>
        <begin position="52"/>
        <end position="72"/>
    </location>
</feature>
<keyword evidence="3 6" id="KW-0812">Transmembrane</keyword>
<evidence type="ECO:0000256" key="6">
    <source>
        <dbReference type="SAM" id="Phobius"/>
    </source>
</evidence>
<dbReference type="PANTHER" id="PTHR23513">
    <property type="entry name" value="INTEGRAL MEMBRANE EFFLUX PROTEIN-RELATED"/>
    <property type="match status" value="1"/>
</dbReference>
<organism evidence="7">
    <name type="scientific">Streptomyces sp. 14R-10</name>
    <dbReference type="NCBI Taxonomy" id="1442159"/>
    <lineage>
        <taxon>Bacteria</taxon>
        <taxon>Bacillati</taxon>
        <taxon>Actinomycetota</taxon>
        <taxon>Actinomycetes</taxon>
        <taxon>Kitasatosporales</taxon>
        <taxon>Streptomycetaceae</taxon>
        <taxon>Streptomyces</taxon>
    </lineage>
</organism>
<keyword evidence="7" id="KW-0614">Plasmid</keyword>
<dbReference type="InterPro" id="IPR036259">
    <property type="entry name" value="MFS_trans_sf"/>
</dbReference>
<keyword evidence="4 6" id="KW-1133">Transmembrane helix</keyword>
<feature type="transmembrane region" description="Helical" evidence="6">
    <location>
        <begin position="374"/>
        <end position="393"/>
    </location>
</feature>
<feature type="transmembrane region" description="Helical" evidence="6">
    <location>
        <begin position="405"/>
        <end position="424"/>
    </location>
</feature>
<evidence type="ECO:0000256" key="2">
    <source>
        <dbReference type="ARBA" id="ARBA00022475"/>
    </source>
</evidence>
<dbReference type="SUPFAM" id="SSF103473">
    <property type="entry name" value="MFS general substrate transporter"/>
    <property type="match status" value="1"/>
</dbReference>
<name>W0FTZ9_9ACTN</name>
<feature type="transmembrane region" description="Helical" evidence="6">
    <location>
        <begin position="250"/>
        <end position="272"/>
    </location>
</feature>
<feature type="transmembrane region" description="Helical" evidence="6">
    <location>
        <begin position="109"/>
        <end position="129"/>
    </location>
</feature>
<feature type="transmembrane region" description="Helical" evidence="6">
    <location>
        <begin position="284"/>
        <end position="306"/>
    </location>
</feature>
<evidence type="ECO:0000313" key="7">
    <source>
        <dbReference type="EMBL" id="AHF46285.1"/>
    </source>
</evidence>
<feature type="transmembrane region" description="Helical" evidence="6">
    <location>
        <begin position="78"/>
        <end position="97"/>
    </location>
</feature>